<keyword evidence="4" id="KW-1185">Reference proteome</keyword>
<sequence length="726" mass="79384" precursor="true">MAPRRPCLPLSRLSALVLAALPLAALAPAPLPAQEAAPRSAARSDAATVLADRVYLSGDNRLTAEGAVEVWYRGNRLTASRIVYDQTTDRLTLDGPIRLTEPGAAGTVLVADSANLSADLRDGVLRGARLVLARELQLAADTITRVSGRHTTLERVVASSCQICADDPTPLWEIRARRVTHDTETRQLTFDGAQFRAMGLPIAYLPRLRMPDPTVERMSGFLRPTLRSTSGLGTGIKLPYFLALGDSRDLTITPYISTNATRTLEARYRQAFGFGDLEVSGAVSDDDILEEETRGYLFADGDFNLPGDFRLGVDLRLTTDDAYLLDYDVSDDDRLWSGVTLERVRTDQLIWARLGNTHSLRESESNSTEPMLAGDANLVQVWRPATIGGELVLDWQLHGHRRASDLDGDPGRDIGRASVSAEWRRNWLLPQGVLASGIAGLAADLHNISQDSNFDPTVTNILPAVAVELRWPWVKTSGRAAHVIEPVAQLIWSRDSLNDLPNEDSLLVEFDEGNLFSLSRFPGADARERGLRANLGVGWTRHDAAGWSLGMTAGRVLRADDLGQFGTGSGLSGTRSDWLLATHFSTRGVTLSNRALFDDDFSFTRDELRLVWAGTRQTLGAAYIWMEPDPTEGRDAATSELTLDTGWRWDSGWSGRFETRYDFTADRAARAGLGIEYRNECVTVDLSLSRRFTSSTSVRPETGFGLSVELAGFGAGGGGPRRVCAR</sequence>
<feature type="domain" description="LptD C-terminal" evidence="2">
    <location>
        <begin position="293"/>
        <end position="653"/>
    </location>
</feature>
<comment type="caution">
    <text evidence="3">The sequence shown here is derived from an EMBL/GenBank/DDBJ whole genome shotgun (WGS) entry which is preliminary data.</text>
</comment>
<evidence type="ECO:0000313" key="3">
    <source>
        <dbReference type="EMBL" id="PTE18282.1"/>
    </source>
</evidence>
<dbReference type="AlphaFoldDB" id="A0A2T4JK67"/>
<dbReference type="HAMAP" id="MF_01411">
    <property type="entry name" value="LPS_assembly_LptD"/>
    <property type="match status" value="1"/>
</dbReference>
<keyword evidence="1" id="KW-0472">Membrane</keyword>
<gene>
    <name evidence="1" type="primary">lptD</name>
    <name evidence="3" type="ORF">C5F46_04900</name>
</gene>
<dbReference type="OrthoDB" id="9760225at2"/>
<dbReference type="RefSeq" id="WP_107324244.1">
    <property type="nucleotide sequence ID" value="NZ_NHSP01000024.1"/>
</dbReference>
<comment type="caution">
    <text evidence="1">Lacks conserved residue(s) required for the propagation of feature annotation.</text>
</comment>
<dbReference type="InterPro" id="IPR007543">
    <property type="entry name" value="LptD_C"/>
</dbReference>
<dbReference type="GO" id="GO:0043165">
    <property type="term" value="P:Gram-negative-bacterium-type cell outer membrane assembly"/>
    <property type="evidence" value="ECO:0007669"/>
    <property type="project" value="UniProtKB-UniRule"/>
</dbReference>
<dbReference type="InterPro" id="IPR020889">
    <property type="entry name" value="LipoPS_assembly_LptD"/>
</dbReference>
<protein>
    <recommendedName>
        <fullName evidence="1">LPS-assembly protein LptD</fullName>
    </recommendedName>
</protein>
<keyword evidence="1" id="KW-0998">Cell outer membrane</keyword>
<evidence type="ECO:0000259" key="2">
    <source>
        <dbReference type="Pfam" id="PF04453"/>
    </source>
</evidence>
<dbReference type="GO" id="GO:0015920">
    <property type="term" value="P:lipopolysaccharide transport"/>
    <property type="evidence" value="ECO:0007669"/>
    <property type="project" value="InterPro"/>
</dbReference>
<evidence type="ECO:0000256" key="1">
    <source>
        <dbReference type="HAMAP-Rule" id="MF_01411"/>
    </source>
</evidence>
<dbReference type="PANTHER" id="PTHR30189:SF1">
    <property type="entry name" value="LPS-ASSEMBLY PROTEIN LPTD"/>
    <property type="match status" value="1"/>
</dbReference>
<accession>A0A2T4JK67</accession>
<dbReference type="InterPro" id="IPR050218">
    <property type="entry name" value="LptD"/>
</dbReference>
<evidence type="ECO:0000313" key="4">
    <source>
        <dbReference type="Proteomes" id="UP000241899"/>
    </source>
</evidence>
<dbReference type="GO" id="GO:1990351">
    <property type="term" value="C:transporter complex"/>
    <property type="evidence" value="ECO:0007669"/>
    <property type="project" value="TreeGrafter"/>
</dbReference>
<organism evidence="3 4">
    <name type="scientific">Phaeovulum veldkampii DSM 11550</name>
    <dbReference type="NCBI Taxonomy" id="1185920"/>
    <lineage>
        <taxon>Bacteria</taxon>
        <taxon>Pseudomonadati</taxon>
        <taxon>Pseudomonadota</taxon>
        <taxon>Alphaproteobacteria</taxon>
        <taxon>Rhodobacterales</taxon>
        <taxon>Paracoccaceae</taxon>
        <taxon>Phaeovulum</taxon>
    </lineage>
</organism>
<dbReference type="Pfam" id="PF04453">
    <property type="entry name" value="LptD"/>
    <property type="match status" value="1"/>
</dbReference>
<comment type="similarity">
    <text evidence="1">Belongs to the LptD family.</text>
</comment>
<comment type="subcellular location">
    <subcellularLocation>
        <location evidence="1">Cell outer membrane</location>
    </subcellularLocation>
</comment>
<dbReference type="EMBL" id="PZKF01000008">
    <property type="protein sequence ID" value="PTE18282.1"/>
    <property type="molecule type" value="Genomic_DNA"/>
</dbReference>
<keyword evidence="1" id="KW-0732">Signal</keyword>
<reference evidence="3 4" key="1">
    <citation type="submission" date="2018-03" db="EMBL/GenBank/DDBJ databases">
        <title>Rhodobacter veldkampii.</title>
        <authorList>
            <person name="Meyer T.E."/>
            <person name="Miller S."/>
            <person name="Lodha T."/>
            <person name="Gandham S."/>
            <person name="Chintalapati S."/>
            <person name="Chintalapati V.R."/>
        </authorList>
    </citation>
    <scope>NUCLEOTIDE SEQUENCE [LARGE SCALE GENOMIC DNA]</scope>
    <source>
        <strain evidence="3 4">DSM 11550</strain>
    </source>
</reference>
<dbReference type="Proteomes" id="UP000241899">
    <property type="component" value="Unassembled WGS sequence"/>
</dbReference>
<dbReference type="GO" id="GO:0009279">
    <property type="term" value="C:cell outer membrane"/>
    <property type="evidence" value="ECO:0007669"/>
    <property type="project" value="UniProtKB-SubCell"/>
</dbReference>
<comment type="subunit">
    <text evidence="1">Component of the lipopolysaccharide transport and assembly complex.</text>
</comment>
<feature type="signal peptide" evidence="1">
    <location>
        <begin position="1"/>
        <end position="33"/>
    </location>
</feature>
<comment type="function">
    <text evidence="1">Involved in the assembly of lipopolysaccharide (LPS) at the surface of the outer membrane.</text>
</comment>
<proteinExistence type="inferred from homology"/>
<dbReference type="PANTHER" id="PTHR30189">
    <property type="entry name" value="LPS-ASSEMBLY PROTEIN"/>
    <property type="match status" value="1"/>
</dbReference>
<name>A0A2T4JK67_9RHOB</name>
<feature type="chain" id="PRO_5015794037" description="LPS-assembly protein LptD" evidence="1">
    <location>
        <begin position="34"/>
        <end position="726"/>
    </location>
</feature>